<evidence type="ECO:0000256" key="2">
    <source>
        <dbReference type="SAM" id="MobiDB-lite"/>
    </source>
</evidence>
<evidence type="ECO:0000313" key="4">
    <source>
        <dbReference type="EMBL" id="KAK1685754.1"/>
    </source>
</evidence>
<keyword evidence="1" id="KW-0175">Coiled coil</keyword>
<dbReference type="Proteomes" id="UP001231189">
    <property type="component" value="Unassembled WGS sequence"/>
</dbReference>
<feature type="compositionally biased region" description="Low complexity" evidence="2">
    <location>
        <begin position="234"/>
        <end position="243"/>
    </location>
</feature>
<dbReference type="InterPro" id="IPR026960">
    <property type="entry name" value="RVT-Znf"/>
</dbReference>
<accession>A0AAD8TQ70</accession>
<dbReference type="AlphaFoldDB" id="A0AAD8TQ70"/>
<reference evidence="4" key="1">
    <citation type="submission" date="2023-07" db="EMBL/GenBank/DDBJ databases">
        <title>A chromosome-level genome assembly of Lolium multiflorum.</title>
        <authorList>
            <person name="Chen Y."/>
            <person name="Copetti D."/>
            <person name="Kolliker R."/>
            <person name="Studer B."/>
        </authorList>
    </citation>
    <scope>NUCLEOTIDE SEQUENCE</scope>
    <source>
        <strain evidence="4">02402/16</strain>
        <tissue evidence="4">Leaf</tissue>
    </source>
</reference>
<comment type="caution">
    <text evidence="4">The sequence shown here is derived from an EMBL/GenBank/DDBJ whole genome shotgun (WGS) entry which is preliminary data.</text>
</comment>
<feature type="region of interest" description="Disordered" evidence="2">
    <location>
        <begin position="190"/>
        <end position="252"/>
    </location>
</feature>
<protein>
    <recommendedName>
        <fullName evidence="3">Reverse transcriptase zinc-binding domain-containing protein</fullName>
    </recommendedName>
</protein>
<dbReference type="EMBL" id="JAUUTY010000002">
    <property type="protein sequence ID" value="KAK1685754.1"/>
    <property type="molecule type" value="Genomic_DNA"/>
</dbReference>
<organism evidence="4 5">
    <name type="scientific">Lolium multiflorum</name>
    <name type="common">Italian ryegrass</name>
    <name type="synonym">Lolium perenne subsp. multiflorum</name>
    <dbReference type="NCBI Taxonomy" id="4521"/>
    <lineage>
        <taxon>Eukaryota</taxon>
        <taxon>Viridiplantae</taxon>
        <taxon>Streptophyta</taxon>
        <taxon>Embryophyta</taxon>
        <taxon>Tracheophyta</taxon>
        <taxon>Spermatophyta</taxon>
        <taxon>Magnoliopsida</taxon>
        <taxon>Liliopsida</taxon>
        <taxon>Poales</taxon>
        <taxon>Poaceae</taxon>
        <taxon>BOP clade</taxon>
        <taxon>Pooideae</taxon>
        <taxon>Poodae</taxon>
        <taxon>Poeae</taxon>
        <taxon>Poeae Chloroplast Group 2 (Poeae type)</taxon>
        <taxon>Loliodinae</taxon>
        <taxon>Loliinae</taxon>
        <taxon>Lolium</taxon>
    </lineage>
</organism>
<sequence>MVGRLVAPFRLWFDLFRSAIVSKNKGKEFPEEDDRDLGRKEEDKDVKEEDEEEVDEDSRTPACYYRKHQGTPKAALPSQWDIDRSNTGEKEPEAEEWGNNSKSWDSPSDRLLNRVEHNSEMIRNLIYRIDELQELIEKLMTEEKEEEKSQWRTRAARPMAWPRHPMLGGPTPFRLLFFAYSFVPKPKPREDLTKGYSRLAGRRTPEKRALRGQESAGKFPPGGNRRHRHRHRASSPSSSSSSPPSTPPSPPLHLVIVAIRETQRKTKWWSAADGIAVAQPPDVPNGGLCRRLCRREEGESSCAAAAAWAEDLADGSRQPAGRFQAAYVTYGCIPSTNNTRARAHTHKSNKDKRLDLSAALPAAFSHCLRPLATVADALGSGTVEIPLVHRVSAAASGEMEFVHACLSRISLADVRFVALGPSVDFSTGCVYQALHSSGCVVPGQDVNWNCFAPLKVKVFFWIMRLQKTRTRALLHRLGCVPSTDCPFCPGQPEDISHLFVGCPRLRPLWNIISPSGRPRADDDVLGLLDALSEDLPPMHPKARNTAILALLWSIWKSRNRMVFDADLMSTLRVLNMVADHLRMWIVRAPSSVDTSLLLAWCGSIS</sequence>
<feature type="compositionally biased region" description="Basic and acidic residues" evidence="2">
    <location>
        <begin position="81"/>
        <end position="91"/>
    </location>
</feature>
<gene>
    <name evidence="4" type="ORF">QYE76_046602</name>
</gene>
<dbReference type="Pfam" id="PF13966">
    <property type="entry name" value="zf-RVT"/>
    <property type="match status" value="1"/>
</dbReference>
<name>A0AAD8TQ70_LOLMU</name>
<evidence type="ECO:0000313" key="5">
    <source>
        <dbReference type="Proteomes" id="UP001231189"/>
    </source>
</evidence>
<feature type="compositionally biased region" description="Basic and acidic residues" evidence="2">
    <location>
        <begin position="36"/>
        <end position="47"/>
    </location>
</feature>
<evidence type="ECO:0000256" key="1">
    <source>
        <dbReference type="SAM" id="Coils"/>
    </source>
</evidence>
<feature type="compositionally biased region" description="Basic residues" evidence="2">
    <location>
        <begin position="224"/>
        <end position="233"/>
    </location>
</feature>
<proteinExistence type="predicted"/>
<keyword evidence="5" id="KW-1185">Reference proteome</keyword>
<evidence type="ECO:0000259" key="3">
    <source>
        <dbReference type="Pfam" id="PF13966"/>
    </source>
</evidence>
<feature type="region of interest" description="Disordered" evidence="2">
    <location>
        <begin position="25"/>
        <end position="107"/>
    </location>
</feature>
<feature type="domain" description="Reverse transcriptase zinc-binding" evidence="3">
    <location>
        <begin position="425"/>
        <end position="509"/>
    </location>
</feature>
<feature type="coiled-coil region" evidence="1">
    <location>
        <begin position="122"/>
        <end position="149"/>
    </location>
</feature>